<dbReference type="CDD" id="cd00051">
    <property type="entry name" value="EFh"/>
    <property type="match status" value="1"/>
</dbReference>
<keyword evidence="2" id="KW-0677">Repeat</keyword>
<dbReference type="InterPro" id="IPR002048">
    <property type="entry name" value="EF_hand_dom"/>
</dbReference>
<feature type="domain" description="EF-hand" evidence="5">
    <location>
        <begin position="105"/>
        <end position="140"/>
    </location>
</feature>
<dbReference type="AlphaFoldDB" id="A0A7I8KEF5"/>
<sequence length="179" mass="20426">MEQILSSTNFVSLFLAELFEVVFFFPLLSWSSRIKKFYVRWILCLTSGFFSAGSKQDEEEMEEELRLSTQEMKMVMEMMGISCDAAGSDEPVRASDLRRLFDEEPSLEEVKEAFSVFDMNGDGFIDAEELQTVLSKLGFPEGSTVVNCRRMISVCDDNNDGKVDFPEFVRFLESSFSNS</sequence>
<dbReference type="FunFam" id="1.10.238.10:FF:000003">
    <property type="entry name" value="Calmodulin A"/>
    <property type="match status" value="1"/>
</dbReference>
<dbReference type="Pfam" id="PF13499">
    <property type="entry name" value="EF-hand_7"/>
    <property type="match status" value="1"/>
</dbReference>
<dbReference type="GO" id="GO:0005509">
    <property type="term" value="F:calcium ion binding"/>
    <property type="evidence" value="ECO:0007669"/>
    <property type="project" value="InterPro"/>
</dbReference>
<proteinExistence type="predicted"/>
<keyword evidence="7" id="KW-1185">Reference proteome</keyword>
<gene>
    <name evidence="6" type="ORF">SI8410_05006754</name>
</gene>
<keyword evidence="4" id="KW-0472">Membrane</keyword>
<dbReference type="PROSITE" id="PS00018">
    <property type="entry name" value="EF_HAND_1"/>
    <property type="match status" value="2"/>
</dbReference>
<keyword evidence="4" id="KW-0812">Transmembrane</keyword>
<keyword evidence="3" id="KW-0106">Calcium</keyword>
<organism evidence="6 7">
    <name type="scientific">Spirodela intermedia</name>
    <name type="common">Intermediate duckweed</name>
    <dbReference type="NCBI Taxonomy" id="51605"/>
    <lineage>
        <taxon>Eukaryota</taxon>
        <taxon>Viridiplantae</taxon>
        <taxon>Streptophyta</taxon>
        <taxon>Embryophyta</taxon>
        <taxon>Tracheophyta</taxon>
        <taxon>Spermatophyta</taxon>
        <taxon>Magnoliopsida</taxon>
        <taxon>Liliopsida</taxon>
        <taxon>Araceae</taxon>
        <taxon>Lemnoideae</taxon>
        <taxon>Spirodela</taxon>
    </lineage>
</organism>
<dbReference type="PANTHER" id="PTHR10891">
    <property type="entry name" value="EF-HAND CALCIUM-BINDING DOMAIN CONTAINING PROTEIN"/>
    <property type="match status" value="1"/>
</dbReference>
<evidence type="ECO:0000256" key="3">
    <source>
        <dbReference type="ARBA" id="ARBA00022837"/>
    </source>
</evidence>
<dbReference type="OrthoDB" id="26525at2759"/>
<evidence type="ECO:0000259" key="5">
    <source>
        <dbReference type="PROSITE" id="PS50222"/>
    </source>
</evidence>
<dbReference type="SUPFAM" id="SSF47473">
    <property type="entry name" value="EF-hand"/>
    <property type="match status" value="1"/>
</dbReference>
<name>A0A7I8KEF5_SPIIN</name>
<dbReference type="InterPro" id="IPR011992">
    <property type="entry name" value="EF-hand-dom_pair"/>
</dbReference>
<dbReference type="SMART" id="SM00054">
    <property type="entry name" value="EFh"/>
    <property type="match status" value="2"/>
</dbReference>
<reference evidence="6" key="1">
    <citation type="submission" date="2020-02" db="EMBL/GenBank/DDBJ databases">
        <authorList>
            <person name="Scholz U."/>
            <person name="Mascher M."/>
            <person name="Fiebig A."/>
        </authorList>
    </citation>
    <scope>NUCLEOTIDE SEQUENCE</scope>
</reference>
<feature type="transmembrane region" description="Helical" evidence="4">
    <location>
        <begin position="12"/>
        <end position="30"/>
    </location>
</feature>
<dbReference type="InterPro" id="IPR018247">
    <property type="entry name" value="EF_Hand_1_Ca_BS"/>
</dbReference>
<dbReference type="PROSITE" id="PS50222">
    <property type="entry name" value="EF_HAND_2"/>
    <property type="match status" value="2"/>
</dbReference>
<accession>A0A7I8KEF5</accession>
<dbReference type="Proteomes" id="UP000663760">
    <property type="component" value="Chromosome 5"/>
</dbReference>
<evidence type="ECO:0000313" key="6">
    <source>
        <dbReference type="EMBL" id="CAA7396091.1"/>
    </source>
</evidence>
<keyword evidence="4" id="KW-1133">Transmembrane helix</keyword>
<evidence type="ECO:0000313" key="7">
    <source>
        <dbReference type="Proteomes" id="UP000663760"/>
    </source>
</evidence>
<evidence type="ECO:0000256" key="4">
    <source>
        <dbReference type="SAM" id="Phobius"/>
    </source>
</evidence>
<feature type="domain" description="EF-hand" evidence="5">
    <location>
        <begin position="143"/>
        <end position="178"/>
    </location>
</feature>
<evidence type="ECO:0000256" key="2">
    <source>
        <dbReference type="ARBA" id="ARBA00022737"/>
    </source>
</evidence>
<dbReference type="EMBL" id="LR746268">
    <property type="protein sequence ID" value="CAA7396091.1"/>
    <property type="molecule type" value="Genomic_DNA"/>
</dbReference>
<keyword evidence="1" id="KW-0479">Metal-binding</keyword>
<dbReference type="Gene3D" id="1.10.238.10">
    <property type="entry name" value="EF-hand"/>
    <property type="match status" value="1"/>
</dbReference>
<evidence type="ECO:0000256" key="1">
    <source>
        <dbReference type="ARBA" id="ARBA00022723"/>
    </source>
</evidence>
<dbReference type="InterPro" id="IPR039647">
    <property type="entry name" value="EF_hand_pair_protein_CML-like"/>
</dbReference>
<protein>
    <recommendedName>
        <fullName evidence="5">EF-hand domain-containing protein</fullName>
    </recommendedName>
</protein>